<evidence type="ECO:0000256" key="6">
    <source>
        <dbReference type="ARBA" id="ARBA00023136"/>
    </source>
</evidence>
<evidence type="ECO:0000256" key="8">
    <source>
        <dbReference type="PROSITE-ProRule" id="PRU00043"/>
    </source>
</evidence>
<evidence type="ECO:0000259" key="10">
    <source>
        <dbReference type="PROSITE" id="PS50268"/>
    </source>
</evidence>
<feature type="compositionally biased region" description="Low complexity" evidence="9">
    <location>
        <begin position="187"/>
        <end position="201"/>
    </location>
</feature>
<dbReference type="STRING" id="6184.A0A430Q537"/>
<keyword evidence="2" id="KW-0812">Transmembrane</keyword>
<protein>
    <recommendedName>
        <fullName evidence="10">Cadherin domain-containing protein</fullName>
    </recommendedName>
</protein>
<feature type="domain" description="Cadherin" evidence="10">
    <location>
        <begin position="138"/>
        <end position="284"/>
    </location>
</feature>
<evidence type="ECO:0000256" key="7">
    <source>
        <dbReference type="ARBA" id="ARBA00023180"/>
    </source>
</evidence>
<evidence type="ECO:0000256" key="4">
    <source>
        <dbReference type="ARBA" id="ARBA00022837"/>
    </source>
</evidence>
<evidence type="ECO:0000256" key="1">
    <source>
        <dbReference type="ARBA" id="ARBA00004167"/>
    </source>
</evidence>
<evidence type="ECO:0000313" key="11">
    <source>
        <dbReference type="EMBL" id="RTG82819.1"/>
    </source>
</evidence>
<evidence type="ECO:0000256" key="9">
    <source>
        <dbReference type="SAM" id="MobiDB-lite"/>
    </source>
</evidence>
<dbReference type="PANTHER" id="PTHR24028:SF146">
    <property type="entry name" value="CADHERIN 96CB, ISOFORM D-RELATED"/>
    <property type="match status" value="1"/>
</dbReference>
<dbReference type="PROSITE" id="PS50268">
    <property type="entry name" value="CADHERIN_2"/>
    <property type="match status" value="4"/>
</dbReference>
<feature type="compositionally biased region" description="Low complexity" evidence="9">
    <location>
        <begin position="210"/>
        <end position="220"/>
    </location>
</feature>
<dbReference type="Pfam" id="PF00028">
    <property type="entry name" value="Cadherin"/>
    <property type="match status" value="1"/>
</dbReference>
<dbReference type="InterPro" id="IPR050174">
    <property type="entry name" value="Protocadherin/Cadherin-CA"/>
</dbReference>
<comment type="subcellular location">
    <subcellularLocation>
        <location evidence="1">Membrane</location>
        <topology evidence="1">Single-pass membrane protein</topology>
    </subcellularLocation>
</comment>
<dbReference type="InterPro" id="IPR015919">
    <property type="entry name" value="Cadherin-like_sf"/>
</dbReference>
<organism evidence="11 12">
    <name type="scientific">Schistosoma bovis</name>
    <name type="common">Blood fluke</name>
    <dbReference type="NCBI Taxonomy" id="6184"/>
    <lineage>
        <taxon>Eukaryota</taxon>
        <taxon>Metazoa</taxon>
        <taxon>Spiralia</taxon>
        <taxon>Lophotrochozoa</taxon>
        <taxon>Platyhelminthes</taxon>
        <taxon>Trematoda</taxon>
        <taxon>Digenea</taxon>
        <taxon>Strigeidida</taxon>
        <taxon>Schistosomatoidea</taxon>
        <taxon>Schistosomatidae</taxon>
        <taxon>Schistosoma</taxon>
    </lineage>
</organism>
<feature type="region of interest" description="Disordered" evidence="9">
    <location>
        <begin position="185"/>
        <end position="220"/>
    </location>
</feature>
<dbReference type="AlphaFoldDB" id="A0A430Q537"/>
<keyword evidence="6" id="KW-0472">Membrane</keyword>
<dbReference type="PRINTS" id="PR00205">
    <property type="entry name" value="CADHERIN"/>
</dbReference>
<dbReference type="Proteomes" id="UP000290809">
    <property type="component" value="Unassembled WGS sequence"/>
</dbReference>
<dbReference type="PANTHER" id="PTHR24028">
    <property type="entry name" value="CADHERIN-87A"/>
    <property type="match status" value="1"/>
</dbReference>
<dbReference type="GO" id="GO:0005509">
    <property type="term" value="F:calcium ion binding"/>
    <property type="evidence" value="ECO:0007669"/>
    <property type="project" value="UniProtKB-UniRule"/>
</dbReference>
<proteinExistence type="predicted"/>
<feature type="domain" description="Cadherin" evidence="10">
    <location>
        <begin position="429"/>
        <end position="491"/>
    </location>
</feature>
<feature type="domain" description="Cadherin" evidence="10">
    <location>
        <begin position="36"/>
        <end position="137"/>
    </location>
</feature>
<dbReference type="InterPro" id="IPR002126">
    <property type="entry name" value="Cadherin-like_dom"/>
</dbReference>
<keyword evidence="7" id="KW-0325">Glycoprotein</keyword>
<evidence type="ECO:0000256" key="5">
    <source>
        <dbReference type="ARBA" id="ARBA00022989"/>
    </source>
</evidence>
<keyword evidence="12" id="KW-1185">Reference proteome</keyword>
<comment type="caution">
    <text evidence="11">The sequence shown here is derived from an EMBL/GenBank/DDBJ whole genome shotgun (WGS) entry which is preliminary data.</text>
</comment>
<dbReference type="GO" id="GO:0005886">
    <property type="term" value="C:plasma membrane"/>
    <property type="evidence" value="ECO:0007669"/>
    <property type="project" value="InterPro"/>
</dbReference>
<dbReference type="SUPFAM" id="SSF49313">
    <property type="entry name" value="Cadherin-like"/>
    <property type="match status" value="4"/>
</dbReference>
<evidence type="ECO:0000313" key="12">
    <source>
        <dbReference type="Proteomes" id="UP000290809"/>
    </source>
</evidence>
<dbReference type="GO" id="GO:0007156">
    <property type="term" value="P:homophilic cell adhesion via plasma membrane adhesion molecules"/>
    <property type="evidence" value="ECO:0007669"/>
    <property type="project" value="InterPro"/>
</dbReference>
<name>A0A430Q537_SCHBO</name>
<gene>
    <name evidence="11" type="ORF">DC041_0000825</name>
</gene>
<accession>A0A430Q537</accession>
<keyword evidence="4 8" id="KW-0106">Calcium</keyword>
<reference evidence="11 12" key="1">
    <citation type="journal article" date="2019" name="PLoS Pathog.">
        <title>Genome sequence of the bovine parasite Schistosoma bovis Tanzania.</title>
        <authorList>
            <person name="Oey H."/>
            <person name="Zakrzewski M."/>
            <person name="Gobert G."/>
            <person name="Gravermann K."/>
            <person name="Stoye J."/>
            <person name="Jones M."/>
            <person name="Mcmanus D."/>
            <person name="Krause L."/>
        </authorList>
    </citation>
    <scope>NUCLEOTIDE SEQUENCE [LARGE SCALE GENOMIC DNA]</scope>
    <source>
        <strain evidence="11 12">TAN1997</strain>
    </source>
</reference>
<dbReference type="EMBL" id="QMKO01002685">
    <property type="protein sequence ID" value="RTG82819.1"/>
    <property type="molecule type" value="Genomic_DNA"/>
</dbReference>
<dbReference type="InterPro" id="IPR020894">
    <property type="entry name" value="Cadherin_CS"/>
</dbReference>
<feature type="domain" description="Cadherin" evidence="10">
    <location>
        <begin position="492"/>
        <end position="561"/>
    </location>
</feature>
<dbReference type="CDD" id="cd11304">
    <property type="entry name" value="Cadherin_repeat"/>
    <property type="match status" value="4"/>
</dbReference>
<dbReference type="PROSITE" id="PS00232">
    <property type="entry name" value="CADHERIN_1"/>
    <property type="match status" value="2"/>
</dbReference>
<keyword evidence="5" id="KW-1133">Transmembrane helix</keyword>
<evidence type="ECO:0000256" key="2">
    <source>
        <dbReference type="ARBA" id="ARBA00022692"/>
    </source>
</evidence>
<keyword evidence="3" id="KW-0677">Repeat</keyword>
<evidence type="ECO:0000256" key="3">
    <source>
        <dbReference type="ARBA" id="ARBA00022737"/>
    </source>
</evidence>
<sequence>MTSCDDTINIICDDTFELIQLSNELINNLPSLVPSTSINNDNNQLIYSNYNSLSYNRQMEYPFTYHQSNTLSPINQLLPYQNRPEQLYLKVMKPLDWETKRNYQFILNAEDNGSPAFTGEMSLMIIVTDENDNHPIFRNKSLMISVPENSPEGLHLIQLIADDPDDGKSGQIIYSLINNDVNIKPPSSSSSSSLSSLSNSNDHSNQRQLHNNTHTTNNSNEMKKSLFEIDSKTGWLIINGHLDYEISKHHLLRVIARDQSNHPGFDEAIISVYITDINDIAPQITVESVNRISSSQSIIDNHHHKNNQYKNNILQVYINETPGHNIMNYKLENEYTTHYNLLPTMIQLLAFVVVNDPDTGPGGTFQCHLESNTIDNNDNNDKAFRSKLHYPTQYTLNEQNHYLSFIPTPSTSTIRSSTTGTISHSSIVGMFQLNPISNFNYELNTIYGFDYEFSKTESVKIVCSDNGIPSLTSSYVIKVIVQDLNDNPPVFTKDYHNFFVQENSPINTLINKVIATDADSEKNAEIKYQLSQDGEEYFTINQLDGTIYTKIIFDRELKQKYVTFLVIIFI</sequence>
<dbReference type="SMART" id="SM00112">
    <property type="entry name" value="CA"/>
    <property type="match status" value="4"/>
</dbReference>
<dbReference type="Gene3D" id="2.60.40.60">
    <property type="entry name" value="Cadherins"/>
    <property type="match status" value="4"/>
</dbReference>